<dbReference type="PROSITE" id="PS01031">
    <property type="entry name" value="SHSP"/>
    <property type="match status" value="1"/>
</dbReference>
<evidence type="ECO:0000313" key="6">
    <source>
        <dbReference type="Proteomes" id="UP000632828"/>
    </source>
</evidence>
<proteinExistence type="inferred from homology"/>
<sequence>MLRFHLMNPFDGMQREVEHLLRGFDLDPIVRREQGRINFIMREHDEKYQVEAALPGVNAEKLDINVVDRQLVIKGEFAPHDLPDNARVHRQERRSGCFEQSLMLTSKFDRDNIAAEYKDGILSISIPKAKEALPRRIEIKAG</sequence>
<dbReference type="CDD" id="cd06464">
    <property type="entry name" value="ACD_sHsps-like"/>
    <property type="match status" value="1"/>
</dbReference>
<dbReference type="InterPro" id="IPR008978">
    <property type="entry name" value="HSP20-like_chaperone"/>
</dbReference>
<comment type="caution">
    <text evidence="5">The sequence shown here is derived from an EMBL/GenBank/DDBJ whole genome shotgun (WGS) entry which is preliminary data.</text>
</comment>
<accession>A0A8J6QYD4</accession>
<reference evidence="5" key="1">
    <citation type="submission" date="2020-09" db="EMBL/GenBank/DDBJ databases">
        <title>Pelobacter alkaliphilus sp. nov., a novel anaerobic arsenate-reducing bacterium from terrestrial mud volcano.</title>
        <authorList>
            <person name="Khomyakova M.A."/>
            <person name="Merkel A.Y."/>
            <person name="Slobodkin A.I."/>
        </authorList>
    </citation>
    <scope>NUCLEOTIDE SEQUENCE</scope>
    <source>
        <strain evidence="5">M08fum</strain>
    </source>
</reference>
<dbReference type="PANTHER" id="PTHR46733">
    <property type="entry name" value="26.5 KDA HEAT SHOCK PROTEIN, MITOCHONDRIAL"/>
    <property type="match status" value="1"/>
</dbReference>
<dbReference type="InterPro" id="IPR044587">
    <property type="entry name" value="HSP21-like"/>
</dbReference>
<feature type="domain" description="SHSP" evidence="4">
    <location>
        <begin position="30"/>
        <end position="142"/>
    </location>
</feature>
<evidence type="ECO:0000256" key="2">
    <source>
        <dbReference type="PROSITE-ProRule" id="PRU00285"/>
    </source>
</evidence>
<evidence type="ECO:0000256" key="1">
    <source>
        <dbReference type="ARBA" id="ARBA00023016"/>
    </source>
</evidence>
<evidence type="ECO:0000313" key="5">
    <source>
        <dbReference type="EMBL" id="MBD1401133.1"/>
    </source>
</evidence>
<dbReference type="RefSeq" id="WP_191156393.1">
    <property type="nucleotide sequence ID" value="NZ_JACWUN010000011.1"/>
</dbReference>
<gene>
    <name evidence="5" type="ORF">ICT70_10640</name>
</gene>
<organism evidence="5 6">
    <name type="scientific">Pelovirga terrestris</name>
    <dbReference type="NCBI Taxonomy" id="2771352"/>
    <lineage>
        <taxon>Bacteria</taxon>
        <taxon>Pseudomonadati</taxon>
        <taxon>Thermodesulfobacteriota</taxon>
        <taxon>Desulfuromonadia</taxon>
        <taxon>Geobacterales</taxon>
        <taxon>Geobacteraceae</taxon>
        <taxon>Pelovirga</taxon>
    </lineage>
</organism>
<dbReference type="Proteomes" id="UP000632828">
    <property type="component" value="Unassembled WGS sequence"/>
</dbReference>
<dbReference type="SUPFAM" id="SSF49764">
    <property type="entry name" value="HSP20-like chaperones"/>
    <property type="match status" value="1"/>
</dbReference>
<dbReference type="PANTHER" id="PTHR46733:SF4">
    <property type="entry name" value="HEAT SHOCK PROTEIN 21, CHLOROPLASTIC"/>
    <property type="match status" value="1"/>
</dbReference>
<evidence type="ECO:0000259" key="4">
    <source>
        <dbReference type="PROSITE" id="PS01031"/>
    </source>
</evidence>
<keyword evidence="6" id="KW-1185">Reference proteome</keyword>
<comment type="similarity">
    <text evidence="2 3">Belongs to the small heat shock protein (HSP20) family.</text>
</comment>
<dbReference type="AlphaFoldDB" id="A0A8J6QYD4"/>
<name>A0A8J6QYD4_9BACT</name>
<keyword evidence="1" id="KW-0346">Stress response</keyword>
<dbReference type="InterPro" id="IPR002068">
    <property type="entry name" value="A-crystallin/Hsp20_dom"/>
</dbReference>
<dbReference type="Gene3D" id="2.60.40.790">
    <property type="match status" value="1"/>
</dbReference>
<dbReference type="EMBL" id="JACWUN010000011">
    <property type="protein sequence ID" value="MBD1401133.1"/>
    <property type="molecule type" value="Genomic_DNA"/>
</dbReference>
<protein>
    <submittedName>
        <fullName evidence="5">Hsp20/alpha crystallin family protein</fullName>
    </submittedName>
</protein>
<evidence type="ECO:0000256" key="3">
    <source>
        <dbReference type="RuleBase" id="RU003616"/>
    </source>
</evidence>
<dbReference type="Pfam" id="PF00011">
    <property type="entry name" value="HSP20"/>
    <property type="match status" value="1"/>
</dbReference>
<dbReference type="GO" id="GO:0009408">
    <property type="term" value="P:response to heat"/>
    <property type="evidence" value="ECO:0007669"/>
    <property type="project" value="InterPro"/>
</dbReference>